<sequence length="107" mass="12360">MAESESESLRKTQKLKSDSDMAAAAQQLMLLSDEDSSSSSSNSVKKISSDDRHEKINQRSRDEITWRKKIEEIFGTEEEVCRPKKRRYRSIVSIYRATKPMSKKRSS</sequence>
<comment type="caution">
    <text evidence="2">The sequence shown here is derived from an EMBL/GenBank/DDBJ whole genome shotgun (WGS) entry which is preliminary data.</text>
</comment>
<accession>A0AAD5NLV0</accession>
<reference evidence="2" key="1">
    <citation type="journal article" date="2022" name="Plant J.">
        <title>Strategies of tolerance reflected in two North American maple genomes.</title>
        <authorList>
            <person name="McEvoy S.L."/>
            <person name="Sezen U.U."/>
            <person name="Trouern-Trend A."/>
            <person name="McMahon S.M."/>
            <person name="Schaberg P.G."/>
            <person name="Yang J."/>
            <person name="Wegrzyn J.L."/>
            <person name="Swenson N.G."/>
        </authorList>
    </citation>
    <scope>NUCLEOTIDE SEQUENCE</scope>
    <source>
        <strain evidence="2">91603</strain>
    </source>
</reference>
<feature type="region of interest" description="Disordered" evidence="1">
    <location>
        <begin position="1"/>
        <end position="62"/>
    </location>
</feature>
<evidence type="ECO:0000256" key="1">
    <source>
        <dbReference type="SAM" id="MobiDB-lite"/>
    </source>
</evidence>
<protein>
    <submittedName>
        <fullName evidence="2">Uncharacterized protein</fullName>
    </submittedName>
</protein>
<evidence type="ECO:0000313" key="2">
    <source>
        <dbReference type="EMBL" id="KAI9165557.1"/>
    </source>
</evidence>
<keyword evidence="3" id="KW-1185">Reference proteome</keyword>
<dbReference type="AlphaFoldDB" id="A0AAD5NLV0"/>
<evidence type="ECO:0000313" key="3">
    <source>
        <dbReference type="Proteomes" id="UP001064489"/>
    </source>
</evidence>
<dbReference type="Proteomes" id="UP001064489">
    <property type="component" value="Chromosome 10"/>
</dbReference>
<dbReference type="EMBL" id="JAJSOW010000105">
    <property type="protein sequence ID" value="KAI9165557.1"/>
    <property type="molecule type" value="Genomic_DNA"/>
</dbReference>
<reference evidence="2" key="2">
    <citation type="submission" date="2023-02" db="EMBL/GenBank/DDBJ databases">
        <authorList>
            <person name="Swenson N.G."/>
            <person name="Wegrzyn J.L."/>
            <person name="Mcevoy S.L."/>
        </authorList>
    </citation>
    <scope>NUCLEOTIDE SEQUENCE</scope>
    <source>
        <strain evidence="2">91603</strain>
        <tissue evidence="2">Leaf</tissue>
    </source>
</reference>
<feature type="compositionally biased region" description="Basic and acidic residues" evidence="1">
    <location>
        <begin position="7"/>
        <end position="19"/>
    </location>
</feature>
<feature type="compositionally biased region" description="Basic and acidic residues" evidence="1">
    <location>
        <begin position="47"/>
        <end position="62"/>
    </location>
</feature>
<proteinExistence type="predicted"/>
<name>A0AAD5NLV0_ACENE</name>
<organism evidence="2 3">
    <name type="scientific">Acer negundo</name>
    <name type="common">Box elder</name>
    <dbReference type="NCBI Taxonomy" id="4023"/>
    <lineage>
        <taxon>Eukaryota</taxon>
        <taxon>Viridiplantae</taxon>
        <taxon>Streptophyta</taxon>
        <taxon>Embryophyta</taxon>
        <taxon>Tracheophyta</taxon>
        <taxon>Spermatophyta</taxon>
        <taxon>Magnoliopsida</taxon>
        <taxon>eudicotyledons</taxon>
        <taxon>Gunneridae</taxon>
        <taxon>Pentapetalae</taxon>
        <taxon>rosids</taxon>
        <taxon>malvids</taxon>
        <taxon>Sapindales</taxon>
        <taxon>Sapindaceae</taxon>
        <taxon>Hippocastanoideae</taxon>
        <taxon>Acereae</taxon>
        <taxon>Acer</taxon>
    </lineage>
</organism>
<gene>
    <name evidence="2" type="ORF">LWI28_016223</name>
</gene>
<feature type="compositionally biased region" description="Low complexity" evidence="1">
    <location>
        <begin position="20"/>
        <end position="46"/>
    </location>
</feature>